<accession>A0A7D9J677</accession>
<proteinExistence type="predicted"/>
<protein>
    <submittedName>
        <fullName evidence="1">Uncharacterized protein</fullName>
    </submittedName>
</protein>
<dbReference type="AlphaFoldDB" id="A0A7D9J677"/>
<gene>
    <name evidence="1" type="ORF">PACLA_8A014172</name>
</gene>
<evidence type="ECO:0000313" key="2">
    <source>
        <dbReference type="Proteomes" id="UP001152795"/>
    </source>
</evidence>
<sequence>MSSEEWDETVVSLAYEIKQDLIILCKEWELQLCESFGPLLGMGDYGHLVIQHASMMMRSFGSMKEFSNQGFESSHKADRGLYQQATNNDMMSKDCSGLL</sequence>
<keyword evidence="2" id="KW-1185">Reference proteome</keyword>
<dbReference type="Proteomes" id="UP001152795">
    <property type="component" value="Unassembled WGS sequence"/>
</dbReference>
<dbReference type="OrthoDB" id="5948481at2759"/>
<comment type="caution">
    <text evidence="1">The sequence shown here is derived from an EMBL/GenBank/DDBJ whole genome shotgun (WGS) entry which is preliminary data.</text>
</comment>
<reference evidence="1" key="1">
    <citation type="submission" date="2020-04" db="EMBL/GenBank/DDBJ databases">
        <authorList>
            <person name="Alioto T."/>
            <person name="Alioto T."/>
            <person name="Gomez Garrido J."/>
        </authorList>
    </citation>
    <scope>NUCLEOTIDE SEQUENCE</scope>
    <source>
        <strain evidence="1">A484AB</strain>
    </source>
</reference>
<organism evidence="1 2">
    <name type="scientific">Paramuricea clavata</name>
    <name type="common">Red gorgonian</name>
    <name type="synonym">Violescent sea-whip</name>
    <dbReference type="NCBI Taxonomy" id="317549"/>
    <lineage>
        <taxon>Eukaryota</taxon>
        <taxon>Metazoa</taxon>
        <taxon>Cnidaria</taxon>
        <taxon>Anthozoa</taxon>
        <taxon>Octocorallia</taxon>
        <taxon>Malacalcyonacea</taxon>
        <taxon>Plexauridae</taxon>
        <taxon>Paramuricea</taxon>
    </lineage>
</organism>
<dbReference type="EMBL" id="CACRXK020012192">
    <property type="protein sequence ID" value="CAB4022849.1"/>
    <property type="molecule type" value="Genomic_DNA"/>
</dbReference>
<name>A0A7D9J677_PARCT</name>
<evidence type="ECO:0000313" key="1">
    <source>
        <dbReference type="EMBL" id="CAB4022849.1"/>
    </source>
</evidence>